<dbReference type="AlphaFoldDB" id="A0A2W4SBM7"/>
<accession>A0A2W4SBM7</accession>
<sequence>MSNIIWDKDKILGIDADCLQNIMSNMESYNRPDARIGVRLGTTGEGVRPNYEIVLSFAYSSSCKPHELIEDKYNDENLSPVFSLEKIKQILNGVAA</sequence>
<evidence type="ECO:0000313" key="2">
    <source>
        <dbReference type="Proteomes" id="UP000249396"/>
    </source>
</evidence>
<evidence type="ECO:0000313" key="1">
    <source>
        <dbReference type="EMBL" id="PZN71174.1"/>
    </source>
</evidence>
<gene>
    <name evidence="1" type="ORF">DM484_27185</name>
</gene>
<dbReference type="EMBL" id="QJPH01000533">
    <property type="protein sequence ID" value="PZN71174.1"/>
    <property type="molecule type" value="Genomic_DNA"/>
</dbReference>
<protein>
    <submittedName>
        <fullName evidence="1">Uncharacterized protein</fullName>
    </submittedName>
</protein>
<dbReference type="Proteomes" id="UP000249396">
    <property type="component" value="Unassembled WGS sequence"/>
</dbReference>
<name>A0A2W4SBM7_9GAMM</name>
<comment type="caution">
    <text evidence="1">The sequence shown here is derived from an EMBL/GenBank/DDBJ whole genome shotgun (WGS) entry which is preliminary data.</text>
</comment>
<reference evidence="1 2" key="1">
    <citation type="journal article" date="2018" name="Aquat. Microb. Ecol.">
        <title>Gammaproteobacterial methanotrophs dominate.</title>
        <authorList>
            <person name="Rissanen A.J."/>
            <person name="Saarenheimo J."/>
            <person name="Tiirola M."/>
            <person name="Peura S."/>
            <person name="Aalto S.L."/>
            <person name="Karvinen A."/>
            <person name="Nykanen H."/>
        </authorList>
    </citation>
    <scope>NUCLEOTIDE SEQUENCE [LARGE SCALE GENOMIC DNA]</scope>
    <source>
        <strain evidence="1">AMbin10</strain>
    </source>
</reference>
<organism evidence="1 2">
    <name type="scientific">Candidatus Methylumidiphilus alinenensis</name>
    <dbReference type="NCBI Taxonomy" id="2202197"/>
    <lineage>
        <taxon>Bacteria</taxon>
        <taxon>Pseudomonadati</taxon>
        <taxon>Pseudomonadota</taxon>
        <taxon>Gammaproteobacteria</taxon>
        <taxon>Methylococcales</taxon>
        <taxon>Candidatus Methylumidiphilus</taxon>
    </lineage>
</organism>
<proteinExistence type="predicted"/>